<dbReference type="SUPFAM" id="SSF48150">
    <property type="entry name" value="DNA-glycosylase"/>
    <property type="match status" value="1"/>
</dbReference>
<evidence type="ECO:0000256" key="9">
    <source>
        <dbReference type="ARBA" id="ARBA00023295"/>
    </source>
</evidence>
<keyword evidence="9 10" id="KW-0326">Glycosidase</keyword>
<name>A0ABV2JBZ5_9FIRM</name>
<dbReference type="RefSeq" id="WP_354367850.1">
    <property type="nucleotide sequence ID" value="NZ_JBEPMA010000004.1"/>
</dbReference>
<dbReference type="PANTHER" id="PTHR10359">
    <property type="entry name" value="A/G-SPECIFIC ADENINE GLYCOSYLASE/ENDONUCLEASE III"/>
    <property type="match status" value="1"/>
</dbReference>
<dbReference type="Pfam" id="PF00730">
    <property type="entry name" value="HhH-GPD"/>
    <property type="match status" value="1"/>
</dbReference>
<dbReference type="InterPro" id="IPR023170">
    <property type="entry name" value="HhH_base_excis_C"/>
</dbReference>
<keyword evidence="8 10" id="KW-0234">DNA repair</keyword>
<dbReference type="PANTHER" id="PTHR10359:SF18">
    <property type="entry name" value="ENDONUCLEASE III"/>
    <property type="match status" value="1"/>
</dbReference>
<feature type="binding site" evidence="10">
    <location>
        <position position="207"/>
    </location>
    <ligand>
        <name>[4Fe-4S] cluster</name>
        <dbReference type="ChEBI" id="CHEBI:49883"/>
    </ligand>
</feature>
<evidence type="ECO:0000259" key="11">
    <source>
        <dbReference type="SMART" id="SM00478"/>
    </source>
</evidence>
<keyword evidence="12" id="KW-0255">Endonuclease</keyword>
<evidence type="ECO:0000256" key="1">
    <source>
        <dbReference type="ARBA" id="ARBA00008343"/>
    </source>
</evidence>
<protein>
    <recommendedName>
        <fullName evidence="10">Endonuclease III</fullName>
        <ecNumber evidence="10">4.2.99.18</ecNumber>
    </recommendedName>
    <alternativeName>
        <fullName evidence="10">DNA-(apurinic or apyrimidinic site) lyase</fullName>
    </alternativeName>
</protein>
<dbReference type="SMART" id="SM00525">
    <property type="entry name" value="FES"/>
    <property type="match status" value="1"/>
</dbReference>
<feature type="binding site" evidence="10">
    <location>
        <position position="191"/>
    </location>
    <ligand>
        <name>[4Fe-4S] cluster</name>
        <dbReference type="ChEBI" id="CHEBI:49883"/>
    </ligand>
</feature>
<keyword evidence="4 10" id="KW-0227">DNA damage</keyword>
<dbReference type="NCBIfam" id="TIGR01083">
    <property type="entry name" value="nth"/>
    <property type="match status" value="1"/>
</dbReference>
<sequence>MSNLLTKEEADLCLDILEKNYPDAKCELVHVTPFELLVATILSAQCTDIRVNKVTSEIFKTYNKPEDFANMDIKKLENLIRECGLFRNKAKNIKASSKVILEDYAGKVPNTINELMKLPGVGKKTANVVASNCFGVPAIAVDTHVFRVSNRIGFVDEKNVSDTEKALQKIIDKDRWTKAHHIFIFHGRRTCTARNPKCEVCSVNEICKYYGEK</sequence>
<dbReference type="Gene3D" id="1.10.1670.10">
    <property type="entry name" value="Helix-hairpin-Helix base-excision DNA repair enzymes (C-terminal)"/>
    <property type="match status" value="1"/>
</dbReference>
<dbReference type="InterPro" id="IPR005759">
    <property type="entry name" value="Nth"/>
</dbReference>
<keyword evidence="6 10" id="KW-0408">Iron</keyword>
<feature type="binding site" evidence="10">
    <location>
        <position position="201"/>
    </location>
    <ligand>
        <name>[4Fe-4S] cluster</name>
        <dbReference type="ChEBI" id="CHEBI:49883"/>
    </ligand>
</feature>
<evidence type="ECO:0000256" key="7">
    <source>
        <dbReference type="ARBA" id="ARBA00023014"/>
    </source>
</evidence>
<keyword evidence="10 12" id="KW-0456">Lyase</keyword>
<comment type="similarity">
    <text evidence="1 10">Belongs to the Nth/MutY family.</text>
</comment>
<dbReference type="GO" id="GO:0140078">
    <property type="term" value="F:class I DNA-(apurinic or apyrimidinic site) endonuclease activity"/>
    <property type="evidence" value="ECO:0007669"/>
    <property type="project" value="UniProtKB-EC"/>
</dbReference>
<comment type="caution">
    <text evidence="12">The sequence shown here is derived from an EMBL/GenBank/DDBJ whole genome shotgun (WGS) entry which is preliminary data.</text>
</comment>
<dbReference type="EMBL" id="JBEPMA010000004">
    <property type="protein sequence ID" value="MET3617420.1"/>
    <property type="molecule type" value="Genomic_DNA"/>
</dbReference>
<evidence type="ECO:0000256" key="6">
    <source>
        <dbReference type="ARBA" id="ARBA00023004"/>
    </source>
</evidence>
<dbReference type="Pfam" id="PF10576">
    <property type="entry name" value="EndIII_4Fe-2S"/>
    <property type="match status" value="1"/>
</dbReference>
<evidence type="ECO:0000256" key="5">
    <source>
        <dbReference type="ARBA" id="ARBA00022801"/>
    </source>
</evidence>
<evidence type="ECO:0000256" key="10">
    <source>
        <dbReference type="HAMAP-Rule" id="MF_00942"/>
    </source>
</evidence>
<dbReference type="Pfam" id="PF00633">
    <property type="entry name" value="HHH"/>
    <property type="match status" value="1"/>
</dbReference>
<evidence type="ECO:0000256" key="3">
    <source>
        <dbReference type="ARBA" id="ARBA00022723"/>
    </source>
</evidence>
<dbReference type="HAMAP" id="MF_00942">
    <property type="entry name" value="Nth"/>
    <property type="match status" value="1"/>
</dbReference>
<evidence type="ECO:0000313" key="12">
    <source>
        <dbReference type="EMBL" id="MET3617420.1"/>
    </source>
</evidence>
<evidence type="ECO:0000256" key="2">
    <source>
        <dbReference type="ARBA" id="ARBA00022485"/>
    </source>
</evidence>
<keyword evidence="2 10" id="KW-0004">4Fe-4S</keyword>
<dbReference type="EC" id="4.2.99.18" evidence="10"/>
<dbReference type="Gene3D" id="1.10.340.30">
    <property type="entry name" value="Hypothetical protein, domain 2"/>
    <property type="match status" value="1"/>
</dbReference>
<evidence type="ECO:0000313" key="13">
    <source>
        <dbReference type="Proteomes" id="UP001549162"/>
    </source>
</evidence>
<dbReference type="InterPro" id="IPR004035">
    <property type="entry name" value="Endouclease-III_FeS-bd_BS"/>
</dbReference>
<dbReference type="Proteomes" id="UP001549162">
    <property type="component" value="Unassembled WGS sequence"/>
</dbReference>
<dbReference type="InterPro" id="IPR003651">
    <property type="entry name" value="Endonuclease3_FeS-loop_motif"/>
</dbReference>
<comment type="cofactor">
    <cofactor evidence="10">
        <name>[4Fe-4S] cluster</name>
        <dbReference type="ChEBI" id="CHEBI:49883"/>
    </cofactor>
    <text evidence="10">Binds 1 [4Fe-4S] cluster.</text>
</comment>
<keyword evidence="12" id="KW-0540">Nuclease</keyword>
<dbReference type="SMART" id="SM00478">
    <property type="entry name" value="ENDO3c"/>
    <property type="match status" value="1"/>
</dbReference>
<keyword evidence="7 10" id="KW-0411">Iron-sulfur</keyword>
<comment type="function">
    <text evidence="10">DNA repair enzyme that has both DNA N-glycosylase activity and AP-lyase activity. The DNA N-glycosylase activity releases various damaged pyrimidines from DNA by cleaving the N-glycosidic bond, leaving an AP (apurinic/apyrimidinic) site. The AP-lyase activity cleaves the phosphodiester bond 3' to the AP site by a beta-elimination, leaving a 3'-terminal unsaturated sugar and a product with a terminal 5'-phosphate.</text>
</comment>
<keyword evidence="13" id="KW-1185">Reference proteome</keyword>
<proteinExistence type="inferred from homology"/>
<dbReference type="InterPro" id="IPR000445">
    <property type="entry name" value="HhH_motif"/>
</dbReference>
<keyword evidence="10" id="KW-0238">DNA-binding</keyword>
<evidence type="ECO:0000256" key="8">
    <source>
        <dbReference type="ARBA" id="ARBA00023204"/>
    </source>
</evidence>
<organism evidence="12 13">
    <name type="scientific">Peptoniphilus olsenii</name>
    <dbReference type="NCBI Taxonomy" id="411570"/>
    <lineage>
        <taxon>Bacteria</taxon>
        <taxon>Bacillati</taxon>
        <taxon>Bacillota</taxon>
        <taxon>Tissierellia</taxon>
        <taxon>Tissierellales</taxon>
        <taxon>Peptoniphilaceae</taxon>
        <taxon>Peptoniphilus</taxon>
    </lineage>
</organism>
<dbReference type="CDD" id="cd00056">
    <property type="entry name" value="ENDO3c"/>
    <property type="match status" value="1"/>
</dbReference>
<evidence type="ECO:0000256" key="4">
    <source>
        <dbReference type="ARBA" id="ARBA00022763"/>
    </source>
</evidence>
<dbReference type="InterPro" id="IPR011257">
    <property type="entry name" value="DNA_glycosylase"/>
</dbReference>
<feature type="domain" description="HhH-GPD" evidence="11">
    <location>
        <begin position="42"/>
        <end position="189"/>
    </location>
</feature>
<dbReference type="PIRSF" id="PIRSF001435">
    <property type="entry name" value="Nth"/>
    <property type="match status" value="1"/>
</dbReference>
<accession>A0ABV2JBZ5</accession>
<feature type="binding site" evidence="10">
    <location>
        <position position="198"/>
    </location>
    <ligand>
        <name>[4Fe-4S] cluster</name>
        <dbReference type="ChEBI" id="CHEBI:49883"/>
    </ligand>
</feature>
<reference evidence="12 13" key="1">
    <citation type="submission" date="2024-06" db="EMBL/GenBank/DDBJ databases">
        <title>Genomic Encyclopedia of Type Strains, Phase IV (KMG-IV): sequencing the most valuable type-strain genomes for metagenomic binning, comparative biology and taxonomic classification.</title>
        <authorList>
            <person name="Goeker M."/>
        </authorList>
    </citation>
    <scope>NUCLEOTIDE SEQUENCE [LARGE SCALE GENOMIC DNA]</scope>
    <source>
        <strain evidence="12 13">DSM 21460</strain>
    </source>
</reference>
<keyword evidence="5 10" id="KW-0378">Hydrolase</keyword>
<comment type="catalytic activity">
    <reaction evidence="10">
        <text>2'-deoxyribonucleotide-(2'-deoxyribose 5'-phosphate)-2'-deoxyribonucleotide-DNA = a 3'-end 2'-deoxyribonucleotide-(2,3-dehydro-2,3-deoxyribose 5'-phosphate)-DNA + a 5'-end 5'-phospho-2'-deoxyribonucleoside-DNA + H(+)</text>
        <dbReference type="Rhea" id="RHEA:66592"/>
        <dbReference type="Rhea" id="RHEA-COMP:13180"/>
        <dbReference type="Rhea" id="RHEA-COMP:16897"/>
        <dbReference type="Rhea" id="RHEA-COMP:17067"/>
        <dbReference type="ChEBI" id="CHEBI:15378"/>
        <dbReference type="ChEBI" id="CHEBI:136412"/>
        <dbReference type="ChEBI" id="CHEBI:157695"/>
        <dbReference type="ChEBI" id="CHEBI:167181"/>
        <dbReference type="EC" id="4.2.99.18"/>
    </reaction>
</comment>
<dbReference type="InterPro" id="IPR003265">
    <property type="entry name" value="HhH-GPD_domain"/>
</dbReference>
<gene>
    <name evidence="10" type="primary">nth</name>
    <name evidence="12" type="ORF">ABID14_001049</name>
</gene>
<dbReference type="PROSITE" id="PS00764">
    <property type="entry name" value="ENDONUCLEASE_III_1"/>
    <property type="match status" value="1"/>
</dbReference>
<keyword evidence="3 10" id="KW-0479">Metal-binding</keyword>